<evidence type="ECO:0000256" key="6">
    <source>
        <dbReference type="ARBA" id="ARBA00022737"/>
    </source>
</evidence>
<evidence type="ECO:0000313" key="12">
    <source>
        <dbReference type="Proteomes" id="UP000316759"/>
    </source>
</evidence>
<dbReference type="GO" id="GO:0003743">
    <property type="term" value="F:translation initiation factor activity"/>
    <property type="evidence" value="ECO:0007669"/>
    <property type="project" value="UniProtKB-KW"/>
</dbReference>
<dbReference type="InterPro" id="IPR011387">
    <property type="entry name" value="TIF2A"/>
</dbReference>
<dbReference type="GO" id="GO:0006417">
    <property type="term" value="P:regulation of translation"/>
    <property type="evidence" value="ECO:0007669"/>
    <property type="project" value="UniProtKB-KW"/>
</dbReference>
<comment type="similarity">
    <text evidence="2">Belongs to the WD repeat EIF2A family.</text>
</comment>
<dbReference type="Pfam" id="PF08662">
    <property type="entry name" value="eIF2A"/>
    <property type="match status" value="1"/>
</dbReference>
<dbReference type="InterPro" id="IPR013979">
    <property type="entry name" value="TIF_beta_prop-like"/>
</dbReference>
<dbReference type="InterPro" id="IPR015943">
    <property type="entry name" value="WD40/YVTN_repeat-like_dom_sf"/>
</dbReference>
<evidence type="ECO:0000313" key="11">
    <source>
        <dbReference type="EMBL" id="TPP59017.1"/>
    </source>
</evidence>
<dbReference type="PANTHER" id="PTHR13227:SF0">
    <property type="entry name" value="EUKARYOTIC TRANSLATION INITIATION FACTOR 2A"/>
    <property type="match status" value="1"/>
</dbReference>
<evidence type="ECO:0000256" key="3">
    <source>
        <dbReference type="ARBA" id="ARBA00013819"/>
    </source>
</evidence>
<feature type="compositionally biased region" description="Basic residues" evidence="9">
    <location>
        <begin position="546"/>
        <end position="556"/>
    </location>
</feature>
<dbReference type="SUPFAM" id="SSF69322">
    <property type="entry name" value="Tricorn protease domain 2"/>
    <property type="match status" value="1"/>
</dbReference>
<name>A0A504YLY2_FASGI</name>
<accession>A0A504YLY2</accession>
<comment type="function">
    <text evidence="1">Functions in the early steps of protein synthesis of a small number of specific mRNAs. Acts by directing the binding of methionyl-tRNAi to 40S ribosomal subunits. In contrast to the eIF-2 complex, it binds methionyl-tRNAi to 40S subunits in a codon-dependent manner, whereas the eIF-2 complex binds methionyl-tRNAi to 40S subunits in a GTP-dependent manner.</text>
</comment>
<protein>
    <recommendedName>
        <fullName evidence="3">Eukaryotic translation initiation factor 2A</fullName>
    </recommendedName>
</protein>
<evidence type="ECO:0000256" key="1">
    <source>
        <dbReference type="ARBA" id="ARBA00003993"/>
    </source>
</evidence>
<evidence type="ECO:0000256" key="5">
    <source>
        <dbReference type="ARBA" id="ARBA00022574"/>
    </source>
</evidence>
<feature type="domain" description="Translation initiation factor beta propellor-like" evidence="10">
    <location>
        <begin position="209"/>
        <end position="405"/>
    </location>
</feature>
<dbReference type="GO" id="GO:0000049">
    <property type="term" value="F:tRNA binding"/>
    <property type="evidence" value="ECO:0007669"/>
    <property type="project" value="TreeGrafter"/>
</dbReference>
<keyword evidence="6" id="KW-0677">Repeat</keyword>
<dbReference type="Proteomes" id="UP000316759">
    <property type="component" value="Unassembled WGS sequence"/>
</dbReference>
<evidence type="ECO:0000256" key="9">
    <source>
        <dbReference type="SAM" id="MobiDB-lite"/>
    </source>
</evidence>
<dbReference type="GO" id="GO:0003729">
    <property type="term" value="F:mRNA binding"/>
    <property type="evidence" value="ECO:0007669"/>
    <property type="project" value="TreeGrafter"/>
</dbReference>
<dbReference type="OrthoDB" id="2194683at2759"/>
<evidence type="ECO:0000259" key="10">
    <source>
        <dbReference type="Pfam" id="PF08662"/>
    </source>
</evidence>
<dbReference type="GO" id="GO:0043022">
    <property type="term" value="F:ribosome binding"/>
    <property type="evidence" value="ECO:0007669"/>
    <property type="project" value="TreeGrafter"/>
</dbReference>
<keyword evidence="5" id="KW-0853">WD repeat</keyword>
<dbReference type="GO" id="GO:0022627">
    <property type="term" value="C:cytosolic small ribosomal subunit"/>
    <property type="evidence" value="ECO:0007669"/>
    <property type="project" value="TreeGrafter"/>
</dbReference>
<dbReference type="Gene3D" id="2.130.10.10">
    <property type="entry name" value="YVTN repeat-like/Quinoprotein amine dehydrogenase"/>
    <property type="match status" value="1"/>
</dbReference>
<reference evidence="11 12" key="1">
    <citation type="submission" date="2019-04" db="EMBL/GenBank/DDBJ databases">
        <title>Annotation for the trematode Fasciola gigantica.</title>
        <authorList>
            <person name="Choi Y.-J."/>
        </authorList>
    </citation>
    <scope>NUCLEOTIDE SEQUENCE [LARGE SCALE GENOMIC DNA]</scope>
    <source>
        <strain evidence="11">Uganda_cow_1</strain>
    </source>
</reference>
<keyword evidence="8" id="KW-0648">Protein biosynthesis</keyword>
<feature type="region of interest" description="Disordered" evidence="9">
    <location>
        <begin position="505"/>
        <end position="575"/>
    </location>
</feature>
<dbReference type="EMBL" id="SUNJ01011278">
    <property type="protein sequence ID" value="TPP59017.1"/>
    <property type="molecule type" value="Genomic_DNA"/>
</dbReference>
<dbReference type="STRING" id="46835.A0A504YLY2"/>
<evidence type="ECO:0000256" key="7">
    <source>
        <dbReference type="ARBA" id="ARBA00022845"/>
    </source>
</evidence>
<gene>
    <name evidence="11" type="ORF">FGIG_01213</name>
</gene>
<dbReference type="PANTHER" id="PTHR13227">
    <property type="entry name" value="EUKARYOTIC TRANSLATION INITIATION FACTOR 2A"/>
    <property type="match status" value="1"/>
</dbReference>
<evidence type="ECO:0000256" key="8">
    <source>
        <dbReference type="ARBA" id="ARBA00022917"/>
    </source>
</evidence>
<evidence type="ECO:0000256" key="2">
    <source>
        <dbReference type="ARBA" id="ARBA00009573"/>
    </source>
</evidence>
<keyword evidence="12" id="KW-1185">Reference proteome</keyword>
<keyword evidence="7" id="KW-0810">Translation regulation</keyword>
<dbReference type="AlphaFoldDB" id="A0A504YLY2"/>
<organism evidence="11 12">
    <name type="scientific">Fasciola gigantica</name>
    <name type="common">Giant liver fluke</name>
    <dbReference type="NCBI Taxonomy" id="46835"/>
    <lineage>
        <taxon>Eukaryota</taxon>
        <taxon>Metazoa</taxon>
        <taxon>Spiralia</taxon>
        <taxon>Lophotrochozoa</taxon>
        <taxon>Platyhelminthes</taxon>
        <taxon>Trematoda</taxon>
        <taxon>Digenea</taxon>
        <taxon>Plagiorchiida</taxon>
        <taxon>Echinostomata</taxon>
        <taxon>Echinostomatoidea</taxon>
        <taxon>Fasciolidae</taxon>
        <taxon>Fasciola</taxon>
    </lineage>
</organism>
<proteinExistence type="inferred from homology"/>
<feature type="region of interest" description="Disordered" evidence="9">
    <location>
        <begin position="439"/>
        <end position="468"/>
    </location>
</feature>
<keyword evidence="4 11" id="KW-0396">Initiation factor</keyword>
<comment type="caution">
    <text evidence="11">The sequence shown here is derived from an EMBL/GenBank/DDBJ whole genome shotgun (WGS) entry which is preliminary data.</text>
</comment>
<evidence type="ECO:0000256" key="4">
    <source>
        <dbReference type="ARBA" id="ARBA00022540"/>
    </source>
</evidence>
<sequence length="597" mass="65687">MFSCVGSDGVKIYQFDGKNTVRVIHSIPSNESMVIKKASVNEHGKLFLLNNDGVDFLDLNNFVCSRVIATDALRLSTSPCGKVVFVFRNFVAPSGDEKIVPNVSVVDTESKAILKEYVHRAVNGWQPQWNSDSSVCALHWNGEIQFYLNNEFGEKPAARLAVRGMQHFSLSPNPNKPNIAVYIPPQKDQPANVRLFQLRNGQCVAVTNKSFYRADTVRLVWNDSGTDLLVLTSTKVSDESYYGEQCLHYLTTIQSRDTANVVMPRKGPIHQVAWRPTGATMKGKSPGSQNLFVVCYGFMPASVTVFGTNCEPVFDFGTGSWNQIYFNPHGNLLLLAGLGSLTGDMSVWNFNQYEKLSTFKTTDVTSVSWFNDGEHLLLSTTAPRMRVNNGFGIWHYSGNQVLYQNVAPRAVPRPATFDLPAVTEHELYDVQVVPQYPLPPVPKPKKFDPVPGKTAASEANPSSSGGVYVPPALRNRSAVAKQAVAVANAFGSKSVTKMNIPVGLDPELYNNSKQKKQKKPQKSTDQSSNVPSNQPCQVGTGDNGKAKQRSQLRKKLAQIEKLKADQASGKQLDPNQIEKVASEAQLRTQLAQLSLSS</sequence>